<dbReference type="SUPFAM" id="SSF56300">
    <property type="entry name" value="Metallo-dependent phosphatases"/>
    <property type="match status" value="1"/>
</dbReference>
<keyword evidence="12 16" id="KW-0234">DNA repair</keyword>
<comment type="cofactor">
    <cofactor evidence="1">
        <name>Mn(2+)</name>
        <dbReference type="ChEBI" id="CHEBI:29035"/>
    </cofactor>
</comment>
<feature type="compositionally biased region" description="Low complexity" evidence="17">
    <location>
        <begin position="539"/>
        <end position="570"/>
    </location>
</feature>
<evidence type="ECO:0000256" key="11">
    <source>
        <dbReference type="ARBA" id="ARBA00022839"/>
    </source>
</evidence>
<evidence type="ECO:0000256" key="10">
    <source>
        <dbReference type="ARBA" id="ARBA00022801"/>
    </source>
</evidence>
<evidence type="ECO:0000256" key="17">
    <source>
        <dbReference type="SAM" id="MobiDB-lite"/>
    </source>
</evidence>
<keyword evidence="14 16" id="KW-0539">Nucleus</keyword>
<feature type="domain" description="Mre11 DNA-binding" evidence="18">
    <location>
        <begin position="310"/>
        <end position="466"/>
    </location>
</feature>
<evidence type="ECO:0000256" key="15">
    <source>
        <dbReference type="ARBA" id="ARBA00023254"/>
    </source>
</evidence>
<keyword evidence="5" id="KW-0158">Chromosome</keyword>
<keyword evidence="20" id="KW-1185">Reference proteome</keyword>
<comment type="caution">
    <text evidence="19">The sequence shown here is derived from an EMBL/GenBank/DDBJ whole genome shotgun (WGS) entry which is preliminary data.</text>
</comment>
<comment type="similarity">
    <text evidence="4 16">Belongs to the MRE11/RAD32 family.</text>
</comment>
<dbReference type="NCBIfam" id="TIGR00583">
    <property type="entry name" value="mre11"/>
    <property type="match status" value="1"/>
</dbReference>
<dbReference type="GO" id="GO:0030145">
    <property type="term" value="F:manganese ion binding"/>
    <property type="evidence" value="ECO:0007669"/>
    <property type="project" value="InterPro"/>
</dbReference>
<proteinExistence type="inferred from homology"/>
<feature type="compositionally biased region" description="Low complexity" evidence="17">
    <location>
        <begin position="521"/>
        <end position="531"/>
    </location>
</feature>
<keyword evidence="15 16" id="KW-0469">Meiosis</keyword>
<keyword evidence="7" id="KW-0479">Metal-binding</keyword>
<evidence type="ECO:0000256" key="13">
    <source>
        <dbReference type="ARBA" id="ARBA00023211"/>
    </source>
</evidence>
<keyword evidence="10 16" id="KW-0378">Hydrolase</keyword>
<dbReference type="Proteomes" id="UP001485043">
    <property type="component" value="Unassembled WGS sequence"/>
</dbReference>
<dbReference type="PANTHER" id="PTHR10139:SF1">
    <property type="entry name" value="DOUBLE-STRAND BREAK REPAIR PROTEIN MRE11"/>
    <property type="match status" value="1"/>
</dbReference>
<dbReference type="Gene3D" id="3.30.1370.110">
    <property type="match status" value="1"/>
</dbReference>
<protein>
    <recommendedName>
        <fullName evidence="18">Mre11 DNA-binding domain-containing protein</fullName>
    </recommendedName>
</protein>
<dbReference type="GO" id="GO:0000724">
    <property type="term" value="P:double-strand break repair via homologous recombination"/>
    <property type="evidence" value="ECO:0007669"/>
    <property type="project" value="TreeGrafter"/>
</dbReference>
<evidence type="ECO:0000256" key="14">
    <source>
        <dbReference type="ARBA" id="ARBA00023242"/>
    </source>
</evidence>
<evidence type="ECO:0000256" key="2">
    <source>
        <dbReference type="ARBA" id="ARBA00004123"/>
    </source>
</evidence>
<evidence type="ECO:0000256" key="12">
    <source>
        <dbReference type="ARBA" id="ARBA00023204"/>
    </source>
</evidence>
<dbReference type="InterPro" id="IPR038487">
    <property type="entry name" value="Mre11_capping_dom"/>
</dbReference>
<evidence type="ECO:0000256" key="1">
    <source>
        <dbReference type="ARBA" id="ARBA00001936"/>
    </source>
</evidence>
<dbReference type="InterPro" id="IPR007281">
    <property type="entry name" value="Mre11_DNA-bd"/>
</dbReference>
<evidence type="ECO:0000256" key="16">
    <source>
        <dbReference type="RuleBase" id="RU003447"/>
    </source>
</evidence>
<keyword evidence="6 16" id="KW-0540">Nuclease</keyword>
<evidence type="ECO:0000256" key="7">
    <source>
        <dbReference type="ARBA" id="ARBA00022723"/>
    </source>
</evidence>
<feature type="region of interest" description="Disordered" evidence="17">
    <location>
        <begin position="514"/>
        <end position="781"/>
    </location>
</feature>
<dbReference type="Pfam" id="PF00149">
    <property type="entry name" value="Metallophos"/>
    <property type="match status" value="1"/>
</dbReference>
<dbReference type="InterPro" id="IPR004843">
    <property type="entry name" value="Calcineurin-like_PHP"/>
</dbReference>
<feature type="compositionally biased region" description="Acidic residues" evidence="17">
    <location>
        <begin position="690"/>
        <end position="717"/>
    </location>
</feature>
<dbReference type="GO" id="GO:0006303">
    <property type="term" value="P:double-strand break repair via nonhomologous end joining"/>
    <property type="evidence" value="ECO:0007669"/>
    <property type="project" value="TreeGrafter"/>
</dbReference>
<feature type="compositionally biased region" description="Low complexity" evidence="17">
    <location>
        <begin position="653"/>
        <end position="662"/>
    </location>
</feature>
<dbReference type="GO" id="GO:0008296">
    <property type="term" value="F:3'-5'-DNA exonuclease activity"/>
    <property type="evidence" value="ECO:0007669"/>
    <property type="project" value="InterPro"/>
</dbReference>
<evidence type="ECO:0000256" key="9">
    <source>
        <dbReference type="ARBA" id="ARBA00022763"/>
    </source>
</evidence>
<evidence type="ECO:0000256" key="8">
    <source>
        <dbReference type="ARBA" id="ARBA00022759"/>
    </source>
</evidence>
<dbReference type="Gene3D" id="3.30.110.110">
    <property type="entry name" value="Mre11, capping domain"/>
    <property type="match status" value="1"/>
</dbReference>
<dbReference type="CDD" id="cd00840">
    <property type="entry name" value="MPP_Mre11_N"/>
    <property type="match status" value="1"/>
</dbReference>
<feature type="compositionally biased region" description="Low complexity" evidence="17">
    <location>
        <begin position="593"/>
        <end position="604"/>
    </location>
</feature>
<dbReference type="GO" id="GO:0035861">
    <property type="term" value="C:site of double-strand break"/>
    <property type="evidence" value="ECO:0007669"/>
    <property type="project" value="TreeGrafter"/>
</dbReference>
<dbReference type="InterPro" id="IPR029052">
    <property type="entry name" value="Metallo-depent_PP-like"/>
</dbReference>
<keyword evidence="13 16" id="KW-0464">Manganese</keyword>
<evidence type="ECO:0000256" key="4">
    <source>
        <dbReference type="ARBA" id="ARBA00009028"/>
    </source>
</evidence>
<dbReference type="Gene3D" id="3.60.21.10">
    <property type="match status" value="1"/>
</dbReference>
<evidence type="ECO:0000313" key="20">
    <source>
        <dbReference type="Proteomes" id="UP001485043"/>
    </source>
</evidence>
<dbReference type="PANTHER" id="PTHR10139">
    <property type="entry name" value="DOUBLE-STRAND BREAK REPAIR PROTEIN MRE11"/>
    <property type="match status" value="1"/>
</dbReference>
<organism evidence="19 20">
    <name type="scientific">Apatococcus fuscideae</name>
    <dbReference type="NCBI Taxonomy" id="2026836"/>
    <lineage>
        <taxon>Eukaryota</taxon>
        <taxon>Viridiplantae</taxon>
        <taxon>Chlorophyta</taxon>
        <taxon>core chlorophytes</taxon>
        <taxon>Trebouxiophyceae</taxon>
        <taxon>Chlorellales</taxon>
        <taxon>Chlorellaceae</taxon>
        <taxon>Apatococcus</taxon>
    </lineage>
</organism>
<sequence>MEDEGPLGTGPGSEDEILRILIATDNHLGVWEKDEVRKNDSFDSFEEILQLAVQQNVDLILLGGDLFHDNKPTRNTLVRSIDLITKYCLNDKQVPFQVVSDPAQNFANGRVNFQDPNLNIGTPIFTIHGNHDDPAGTENLSAVDILSSSGLINYFGKVQMEGSGIGKIKISPVLIQKGSTKLALYGLGNLRDERLGRMFQTPGCVEWARPEDSPEFPMDEWFNLMVLHQNRIAHSANAKNYIKESYLARFLDFVVWGHEHECVCDPWESAQAQHASFSLVQPGSSVATALSEGESKKKHVIMLEICGDDWRSVKFPLDTVRPFMFESVALKDQIDLDQDEPETITRFLERKVEQMIRTANTRRTAQQANMLPLIRLRVDYSGFSTINTQRFGQHFVGKVANPHDVLLWQKAAARRVRDGSMVEGPEASARPEAADEKQIEDLIQEHLVQNLEILPEQELAVALHDFVEKDEKQALADCLRTILSDTQLAALDDESAEDLDQADTLAALLHLHAQQRRDTVRTAPPAASRRPPTVPNGQAAARAGRPPCGPAAASQGASRAAASASAMDVDGGAGIEEDDDGDDGIIPRRGRTAPRQAARPAAGQGRRGRQSSIGEAFGQATSRPAADPEAASPSGRGSTQQSAAGRRGRGRSRGAAATAAAANPTPPRQSSRTAAARTNQRMSASRDADGLEENGSDAADDMHEEDAVEDSDDDVELIQEPASTGRQQAGSAQAGQRVSAAASAAAPSQPANGAARPAAAGGRRAGRGPMLIDDDDDEDDDAVQARVQHLRTVAGGGARPGQLVCIVGRGLHSEGGRARLAPAVTRLAHDMQLGITADKPHVGCLLIDWNAPKERVGFFGSMLEKCAIM</sequence>
<evidence type="ECO:0000256" key="6">
    <source>
        <dbReference type="ARBA" id="ARBA00022722"/>
    </source>
</evidence>
<dbReference type="GO" id="GO:0000014">
    <property type="term" value="F:single-stranded DNA endodeoxyribonuclease activity"/>
    <property type="evidence" value="ECO:0007669"/>
    <property type="project" value="TreeGrafter"/>
</dbReference>
<reference evidence="19 20" key="1">
    <citation type="journal article" date="2024" name="Nat. Commun.">
        <title>Phylogenomics reveals the evolutionary origins of lichenization in chlorophyte algae.</title>
        <authorList>
            <person name="Puginier C."/>
            <person name="Libourel C."/>
            <person name="Otte J."/>
            <person name="Skaloud P."/>
            <person name="Haon M."/>
            <person name="Grisel S."/>
            <person name="Petersen M."/>
            <person name="Berrin J.G."/>
            <person name="Delaux P.M."/>
            <person name="Dal Grande F."/>
            <person name="Keller J."/>
        </authorList>
    </citation>
    <scope>NUCLEOTIDE SEQUENCE [LARGE SCALE GENOMIC DNA]</scope>
    <source>
        <strain evidence="19 20">SAG 2523</strain>
    </source>
</reference>
<dbReference type="InterPro" id="IPR036063">
    <property type="entry name" value="Smr_dom_sf"/>
</dbReference>
<dbReference type="AlphaFoldDB" id="A0AAW1THZ4"/>
<comment type="subcellular location">
    <subcellularLocation>
        <location evidence="3">Chromosome</location>
    </subcellularLocation>
    <subcellularLocation>
        <location evidence="2">Nucleus</location>
    </subcellularLocation>
</comment>
<feature type="compositionally biased region" description="Acidic residues" evidence="17">
    <location>
        <begin position="772"/>
        <end position="781"/>
    </location>
</feature>
<accession>A0AAW1THZ4</accession>
<dbReference type="GO" id="GO:0097552">
    <property type="term" value="P:mitochondrial double-strand break repair via homologous recombination"/>
    <property type="evidence" value="ECO:0007669"/>
    <property type="project" value="TreeGrafter"/>
</dbReference>
<dbReference type="InterPro" id="IPR041796">
    <property type="entry name" value="Mre11_N"/>
</dbReference>
<dbReference type="GO" id="GO:0000723">
    <property type="term" value="P:telomere maintenance"/>
    <property type="evidence" value="ECO:0007669"/>
    <property type="project" value="TreeGrafter"/>
</dbReference>
<dbReference type="GO" id="GO:0042138">
    <property type="term" value="P:meiotic DNA double-strand break formation"/>
    <property type="evidence" value="ECO:0007669"/>
    <property type="project" value="TreeGrafter"/>
</dbReference>
<gene>
    <name evidence="19" type="ORF">WJX84_007759</name>
</gene>
<dbReference type="FunFam" id="3.60.21.10:FF:000019">
    <property type="entry name" value="Double-strand break repair protein"/>
    <property type="match status" value="1"/>
</dbReference>
<dbReference type="GO" id="GO:0030870">
    <property type="term" value="C:Mre11 complex"/>
    <property type="evidence" value="ECO:0007669"/>
    <property type="project" value="InterPro"/>
</dbReference>
<evidence type="ECO:0000256" key="5">
    <source>
        <dbReference type="ARBA" id="ARBA00022454"/>
    </source>
</evidence>
<dbReference type="GO" id="GO:0007095">
    <property type="term" value="P:mitotic G2 DNA damage checkpoint signaling"/>
    <property type="evidence" value="ECO:0007669"/>
    <property type="project" value="TreeGrafter"/>
</dbReference>
<feature type="compositionally biased region" description="Low complexity" evidence="17">
    <location>
        <begin position="722"/>
        <end position="762"/>
    </location>
</feature>
<dbReference type="EMBL" id="JALJOV010000031">
    <property type="protein sequence ID" value="KAK9868393.1"/>
    <property type="molecule type" value="Genomic_DNA"/>
</dbReference>
<dbReference type="InterPro" id="IPR003701">
    <property type="entry name" value="Mre11"/>
</dbReference>
<feature type="compositionally biased region" description="Polar residues" evidence="17">
    <location>
        <begin position="668"/>
        <end position="683"/>
    </location>
</feature>
<evidence type="ECO:0000256" key="3">
    <source>
        <dbReference type="ARBA" id="ARBA00004286"/>
    </source>
</evidence>
<keyword evidence="11 16" id="KW-0269">Exonuclease</keyword>
<dbReference type="Pfam" id="PF04152">
    <property type="entry name" value="Mre11_DNA_bind"/>
    <property type="match status" value="1"/>
</dbReference>
<evidence type="ECO:0000259" key="18">
    <source>
        <dbReference type="SMART" id="SM01347"/>
    </source>
</evidence>
<keyword evidence="8 16" id="KW-0255">Endonuclease</keyword>
<name>A0AAW1THZ4_9CHLO</name>
<evidence type="ECO:0000313" key="19">
    <source>
        <dbReference type="EMBL" id="KAK9868393.1"/>
    </source>
</evidence>
<keyword evidence="9 16" id="KW-0227">DNA damage</keyword>
<dbReference type="SMART" id="SM01347">
    <property type="entry name" value="Mre11_DNA_bind"/>
    <property type="match status" value="1"/>
</dbReference>